<dbReference type="EMBL" id="CP150951">
    <property type="protein sequence ID" value="WZC47554.1"/>
    <property type="molecule type" value="Genomic_DNA"/>
</dbReference>
<dbReference type="Proteomes" id="UP001440612">
    <property type="component" value="Chromosome"/>
</dbReference>
<evidence type="ECO:0000313" key="2">
    <source>
        <dbReference type="EMBL" id="WZC47554.1"/>
    </source>
</evidence>
<sequence length="110" mass="11816">MSRTFLRNIAVIAALCAPATVWADTYFENGHTLEASDMLDLGLITSDGAGQVEVYDFHTGEIGALLGTENIHEGANTDVRVSTGLPVRRDVLVVVRVDGQVLAEKAFEVN</sequence>
<evidence type="ECO:0000313" key="3">
    <source>
        <dbReference type="Proteomes" id="UP001440612"/>
    </source>
</evidence>
<reference evidence="3" key="1">
    <citation type="submission" date="2024-04" db="EMBL/GenBank/DDBJ databases">
        <title>Phylogenomic analyses of a clade within the roseobacter group suggest taxonomic reassignments of species of the genera Aestuariivita, Citreicella, Loktanella, Nautella, Pelagibaca, Ruegeria, Thalassobius, Thiobacimonas and Tropicibacter, and the proposal o.</title>
        <authorList>
            <person name="Jeon C.O."/>
        </authorList>
    </citation>
    <scope>NUCLEOTIDE SEQUENCE [LARGE SCALE GENOMIC DNA]</scope>
    <source>
        <strain evidence="3">BS5-3</strain>
    </source>
</reference>
<keyword evidence="3" id="KW-1185">Reference proteome</keyword>
<organism evidence="2 3">
    <name type="scientific">Yoonia phaeophyticola</name>
    <dbReference type="NCBI Taxonomy" id="3137369"/>
    <lineage>
        <taxon>Bacteria</taxon>
        <taxon>Pseudomonadati</taxon>
        <taxon>Pseudomonadota</taxon>
        <taxon>Alphaproteobacteria</taxon>
        <taxon>Rhodobacterales</taxon>
        <taxon>Paracoccaceae</taxon>
        <taxon>Yoonia</taxon>
    </lineage>
</organism>
<name>A0ABZ2V0Y8_9RHOB</name>
<evidence type="ECO:0000256" key="1">
    <source>
        <dbReference type="SAM" id="SignalP"/>
    </source>
</evidence>
<proteinExistence type="predicted"/>
<feature type="signal peptide" evidence="1">
    <location>
        <begin position="1"/>
        <end position="23"/>
    </location>
</feature>
<accession>A0ABZ2V0Y8</accession>
<dbReference type="RefSeq" id="WP_341365674.1">
    <property type="nucleotide sequence ID" value="NZ_CP150951.2"/>
</dbReference>
<gene>
    <name evidence="2" type="ORF">AABB29_11525</name>
</gene>
<keyword evidence="1" id="KW-0732">Signal</keyword>
<protein>
    <submittedName>
        <fullName evidence="2">Uncharacterized protein</fullName>
    </submittedName>
</protein>
<feature type="chain" id="PRO_5046724559" evidence="1">
    <location>
        <begin position="24"/>
        <end position="110"/>
    </location>
</feature>